<dbReference type="SUPFAM" id="SSF51182">
    <property type="entry name" value="RmlC-like cupins"/>
    <property type="match status" value="1"/>
</dbReference>
<keyword evidence="2" id="KW-0659">Purine metabolism</keyword>
<evidence type="ECO:0000256" key="4">
    <source>
        <dbReference type="ARBA" id="ARBA00047684"/>
    </source>
</evidence>
<dbReference type="Proteomes" id="UP000683360">
    <property type="component" value="Unassembled WGS sequence"/>
</dbReference>
<keyword evidence="3" id="KW-0456">Lyase</keyword>
<dbReference type="Gene3D" id="2.60.120.480">
    <property type="entry name" value="Ureidoglycolate hydrolase"/>
    <property type="match status" value="1"/>
</dbReference>
<dbReference type="CDD" id="cd20298">
    <property type="entry name" value="cupin_UAH"/>
    <property type="match status" value="1"/>
</dbReference>
<comment type="catalytic activity">
    <reaction evidence="4">
        <text>(S)-ureidoglycolate = urea + glyoxylate</text>
        <dbReference type="Rhea" id="RHEA:11304"/>
        <dbReference type="ChEBI" id="CHEBI:16199"/>
        <dbReference type="ChEBI" id="CHEBI:36655"/>
        <dbReference type="ChEBI" id="CHEBI:57296"/>
        <dbReference type="EC" id="4.3.2.3"/>
    </reaction>
</comment>
<evidence type="ECO:0000313" key="6">
    <source>
        <dbReference type="Proteomes" id="UP000683360"/>
    </source>
</evidence>
<comment type="subunit">
    <text evidence="1">Homodimer.</text>
</comment>
<evidence type="ECO:0000256" key="2">
    <source>
        <dbReference type="ARBA" id="ARBA00022631"/>
    </source>
</evidence>
<dbReference type="OrthoDB" id="10258141at2759"/>
<dbReference type="GO" id="GO:0000256">
    <property type="term" value="P:allantoin catabolic process"/>
    <property type="evidence" value="ECO:0007669"/>
    <property type="project" value="InterPro"/>
</dbReference>
<dbReference type="GO" id="GO:0004848">
    <property type="term" value="F:ureidoglycolate hydrolase activity"/>
    <property type="evidence" value="ECO:0007669"/>
    <property type="project" value="InterPro"/>
</dbReference>
<proteinExistence type="predicted"/>
<dbReference type="InterPro" id="IPR011051">
    <property type="entry name" value="RmlC_Cupin_sf"/>
</dbReference>
<reference evidence="5" key="1">
    <citation type="submission" date="2021-03" db="EMBL/GenBank/DDBJ databases">
        <authorList>
            <person name="Bekaert M."/>
        </authorList>
    </citation>
    <scope>NUCLEOTIDE SEQUENCE</scope>
</reference>
<comment type="caution">
    <text evidence="5">The sequence shown here is derived from an EMBL/GenBank/DDBJ whole genome shotgun (WGS) entry which is preliminary data.</text>
</comment>
<evidence type="ECO:0000256" key="1">
    <source>
        <dbReference type="ARBA" id="ARBA00011738"/>
    </source>
</evidence>
<protein>
    <recommendedName>
        <fullName evidence="7">Ureidoglycolate hydrolase</fullName>
    </recommendedName>
</protein>
<accession>A0A8S3TZ66</accession>
<dbReference type="EMBL" id="CAJPWZ010002359">
    <property type="protein sequence ID" value="CAG2236489.1"/>
    <property type="molecule type" value="Genomic_DNA"/>
</dbReference>
<sequence>MSGYASYDEALDPKYGDPYQVSLVVADENSLKGYGKIVTDFEKEEVEITPWPVGGWRKLYPGTGAMGGIVSGDFVYEWEGDVCKAINNAVGGHYVTGRLPTGVSFDNRTHVLVREANYHPDGGQIFFPRDKDPFIALLALPTDDIKPEDFKAFYFDGSFGVQIHANIWHQPVYPIKDRAVFLGKQGAVHACVCMDSVDEWGKYLSVPLKLQS</sequence>
<dbReference type="AlphaFoldDB" id="A0A8S3TZ66"/>
<evidence type="ECO:0000256" key="3">
    <source>
        <dbReference type="ARBA" id="ARBA00023239"/>
    </source>
</evidence>
<organism evidence="5 6">
    <name type="scientific">Mytilus edulis</name>
    <name type="common">Blue mussel</name>
    <dbReference type="NCBI Taxonomy" id="6550"/>
    <lineage>
        <taxon>Eukaryota</taxon>
        <taxon>Metazoa</taxon>
        <taxon>Spiralia</taxon>
        <taxon>Lophotrochozoa</taxon>
        <taxon>Mollusca</taxon>
        <taxon>Bivalvia</taxon>
        <taxon>Autobranchia</taxon>
        <taxon>Pteriomorphia</taxon>
        <taxon>Mytilida</taxon>
        <taxon>Mytiloidea</taxon>
        <taxon>Mytilidae</taxon>
        <taxon>Mytilinae</taxon>
        <taxon>Mytilus</taxon>
    </lineage>
</organism>
<dbReference type="InterPro" id="IPR047233">
    <property type="entry name" value="UAH_cupin"/>
</dbReference>
<dbReference type="InterPro" id="IPR024060">
    <property type="entry name" value="Ureidoglycolate_lyase_dom_sf"/>
</dbReference>
<name>A0A8S3TZ66_MYTED</name>
<keyword evidence="6" id="KW-1185">Reference proteome</keyword>
<evidence type="ECO:0008006" key="7">
    <source>
        <dbReference type="Google" id="ProtNLM"/>
    </source>
</evidence>
<dbReference type="InterPro" id="IPR007247">
    <property type="entry name" value="Ureidogly_lyase"/>
</dbReference>
<dbReference type="GO" id="GO:0050385">
    <property type="term" value="F:ureidoglycolate lyase activity"/>
    <property type="evidence" value="ECO:0007669"/>
    <property type="project" value="UniProtKB-EC"/>
</dbReference>
<dbReference type="GO" id="GO:0006144">
    <property type="term" value="P:purine nucleobase metabolic process"/>
    <property type="evidence" value="ECO:0007669"/>
    <property type="project" value="UniProtKB-KW"/>
</dbReference>
<evidence type="ECO:0000313" key="5">
    <source>
        <dbReference type="EMBL" id="CAG2236489.1"/>
    </source>
</evidence>
<gene>
    <name evidence="5" type="ORF">MEDL_49033</name>
</gene>
<dbReference type="Pfam" id="PF04115">
    <property type="entry name" value="Ureidogly_lyase"/>
    <property type="match status" value="1"/>
</dbReference>